<dbReference type="EMBL" id="JAAGOA010000003">
    <property type="protein sequence ID" value="NED99623.1"/>
    <property type="molecule type" value="Genomic_DNA"/>
</dbReference>
<dbReference type="RefSeq" id="WP_163733872.1">
    <property type="nucleotide sequence ID" value="NZ_JAAGOA010000003.1"/>
</dbReference>
<dbReference type="AlphaFoldDB" id="A0A6L9S4T2"/>
<feature type="compositionally biased region" description="Pro residues" evidence="1">
    <location>
        <begin position="33"/>
        <end position="91"/>
    </location>
</feature>
<dbReference type="PRINTS" id="PR01217">
    <property type="entry name" value="PRICHEXTENSN"/>
</dbReference>
<gene>
    <name evidence="3" type="ORF">G1H10_05530</name>
</gene>
<dbReference type="Proteomes" id="UP000475214">
    <property type="component" value="Unassembled WGS sequence"/>
</dbReference>
<protein>
    <submittedName>
        <fullName evidence="3">LPXTG cell wall anchor domain-containing protein</fullName>
    </submittedName>
</protein>
<evidence type="ECO:0000313" key="4">
    <source>
        <dbReference type="Proteomes" id="UP000475214"/>
    </source>
</evidence>
<dbReference type="NCBIfam" id="TIGR01167">
    <property type="entry name" value="LPXTG_anchor"/>
    <property type="match status" value="1"/>
</dbReference>
<proteinExistence type="predicted"/>
<organism evidence="3 4">
    <name type="scientific">Phytoactinopolyspora halotolerans</name>
    <dbReference type="NCBI Taxonomy" id="1981512"/>
    <lineage>
        <taxon>Bacteria</taxon>
        <taxon>Bacillati</taxon>
        <taxon>Actinomycetota</taxon>
        <taxon>Actinomycetes</taxon>
        <taxon>Jiangellales</taxon>
        <taxon>Jiangellaceae</taxon>
        <taxon>Phytoactinopolyspora</taxon>
    </lineage>
</organism>
<accession>A0A6L9S4T2</accession>
<feature type="region of interest" description="Disordered" evidence="1">
    <location>
        <begin position="25"/>
        <end position="121"/>
    </location>
</feature>
<keyword evidence="2" id="KW-0732">Signal</keyword>
<comment type="caution">
    <text evidence="3">The sequence shown here is derived from an EMBL/GenBank/DDBJ whole genome shotgun (WGS) entry which is preliminary data.</text>
</comment>
<evidence type="ECO:0000256" key="1">
    <source>
        <dbReference type="SAM" id="MobiDB-lite"/>
    </source>
</evidence>
<reference evidence="3 4" key="1">
    <citation type="submission" date="2020-02" db="EMBL/GenBank/DDBJ databases">
        <authorList>
            <person name="Li X.-J."/>
            <person name="Han X.-M."/>
        </authorList>
    </citation>
    <scope>NUCLEOTIDE SEQUENCE [LARGE SCALE GENOMIC DNA]</scope>
    <source>
        <strain evidence="3 4">CCTCC AB 2017055</strain>
    </source>
</reference>
<keyword evidence="4" id="KW-1185">Reference proteome</keyword>
<feature type="signal peptide" evidence="2">
    <location>
        <begin position="1"/>
        <end position="28"/>
    </location>
</feature>
<sequence length="159" mass="15523">MLATGLTAGGAAWVAPTVTAIALTPAHAASPSGPQPPPTEPPKPPPPPPSEPPRTEPPPSEPPGTQPPSTKPPGTQPPSTQPPGTQPPSTKPPDKPDKPEGKKPGDKPSDDDTTAALPDTGASDAATVAGIGGALALGGAVAYAMSRRAGAESEEPLSG</sequence>
<feature type="chain" id="PRO_5026683880" evidence="2">
    <location>
        <begin position="29"/>
        <end position="159"/>
    </location>
</feature>
<evidence type="ECO:0000256" key="2">
    <source>
        <dbReference type="SAM" id="SignalP"/>
    </source>
</evidence>
<feature type="compositionally biased region" description="Basic and acidic residues" evidence="1">
    <location>
        <begin position="92"/>
        <end position="110"/>
    </location>
</feature>
<name>A0A6L9S4T2_9ACTN</name>
<evidence type="ECO:0000313" key="3">
    <source>
        <dbReference type="EMBL" id="NED99623.1"/>
    </source>
</evidence>